<accession>K3YZ94</accession>
<evidence type="ECO:0000256" key="1">
    <source>
        <dbReference type="SAM" id="Phobius"/>
    </source>
</evidence>
<keyword evidence="3" id="KW-1185">Reference proteome</keyword>
<name>K3YZ94_SETIT</name>
<sequence>MLRRMRIFRINWWSWGNSSLRYYSLLLSFYFSLEAAVPEVLFFTLVILFFSGSCIPPFFFVPFASISYYS</sequence>
<organism evidence="2 3">
    <name type="scientific">Setaria italica</name>
    <name type="common">Foxtail millet</name>
    <name type="synonym">Panicum italicum</name>
    <dbReference type="NCBI Taxonomy" id="4555"/>
    <lineage>
        <taxon>Eukaryota</taxon>
        <taxon>Viridiplantae</taxon>
        <taxon>Streptophyta</taxon>
        <taxon>Embryophyta</taxon>
        <taxon>Tracheophyta</taxon>
        <taxon>Spermatophyta</taxon>
        <taxon>Magnoliopsida</taxon>
        <taxon>Liliopsida</taxon>
        <taxon>Poales</taxon>
        <taxon>Poaceae</taxon>
        <taxon>PACMAD clade</taxon>
        <taxon>Panicoideae</taxon>
        <taxon>Panicodae</taxon>
        <taxon>Paniceae</taxon>
        <taxon>Cenchrinae</taxon>
        <taxon>Setaria</taxon>
    </lineage>
</organism>
<dbReference type="Gramene" id="KQL30398">
    <property type="protein sequence ID" value="KQL30398"/>
    <property type="gene ID" value="SETIT_019602mg"/>
</dbReference>
<reference evidence="3" key="1">
    <citation type="journal article" date="2012" name="Nat. Biotechnol.">
        <title>Reference genome sequence of the model plant Setaria.</title>
        <authorList>
            <person name="Bennetzen J.L."/>
            <person name="Schmutz J."/>
            <person name="Wang H."/>
            <person name="Percifield R."/>
            <person name="Hawkins J."/>
            <person name="Pontaroli A.C."/>
            <person name="Estep M."/>
            <person name="Feng L."/>
            <person name="Vaughn J.N."/>
            <person name="Grimwood J."/>
            <person name="Jenkins J."/>
            <person name="Barry K."/>
            <person name="Lindquist E."/>
            <person name="Hellsten U."/>
            <person name="Deshpande S."/>
            <person name="Wang X."/>
            <person name="Wu X."/>
            <person name="Mitros T."/>
            <person name="Triplett J."/>
            <person name="Yang X."/>
            <person name="Ye C.Y."/>
            <person name="Mauro-Herrera M."/>
            <person name="Wang L."/>
            <person name="Li P."/>
            <person name="Sharma M."/>
            <person name="Sharma R."/>
            <person name="Ronald P.C."/>
            <person name="Panaud O."/>
            <person name="Kellogg E.A."/>
            <person name="Brutnell T.P."/>
            <person name="Doust A.N."/>
            <person name="Tuskan G.A."/>
            <person name="Rokhsar D."/>
            <person name="Devos K.M."/>
        </authorList>
    </citation>
    <scope>NUCLEOTIDE SEQUENCE [LARGE SCALE GENOMIC DNA]</scope>
    <source>
        <strain evidence="3">cv. Yugu1</strain>
    </source>
</reference>
<protein>
    <submittedName>
        <fullName evidence="2">Uncharacterized protein</fullName>
    </submittedName>
</protein>
<dbReference type="Proteomes" id="UP000004995">
    <property type="component" value="Unassembled WGS sequence"/>
</dbReference>
<dbReference type="InParanoid" id="K3YZ94"/>
<evidence type="ECO:0000313" key="3">
    <source>
        <dbReference type="Proteomes" id="UP000004995"/>
    </source>
</evidence>
<feature type="transmembrane region" description="Helical" evidence="1">
    <location>
        <begin position="43"/>
        <end position="69"/>
    </location>
</feature>
<dbReference type="EMBL" id="AGNK02000426">
    <property type="status" value="NOT_ANNOTATED_CDS"/>
    <property type="molecule type" value="Genomic_DNA"/>
</dbReference>
<dbReference type="EnsemblPlants" id="KQL30398">
    <property type="protein sequence ID" value="KQL30398"/>
    <property type="gene ID" value="SETIT_019602mg"/>
</dbReference>
<proteinExistence type="predicted"/>
<keyword evidence="1" id="KW-0472">Membrane</keyword>
<reference evidence="2" key="2">
    <citation type="submission" date="2018-08" db="UniProtKB">
        <authorList>
            <consortium name="EnsemblPlants"/>
        </authorList>
    </citation>
    <scope>IDENTIFICATION</scope>
    <source>
        <strain evidence="2">Yugu1</strain>
    </source>
</reference>
<keyword evidence="1" id="KW-1133">Transmembrane helix</keyword>
<evidence type="ECO:0000313" key="2">
    <source>
        <dbReference type="EnsemblPlants" id="KQL30398"/>
    </source>
</evidence>
<keyword evidence="1" id="KW-0812">Transmembrane</keyword>
<feature type="transmembrane region" description="Helical" evidence="1">
    <location>
        <begin position="20"/>
        <end position="37"/>
    </location>
</feature>
<dbReference type="HOGENOM" id="CLU_2762602_0_0_1"/>
<dbReference type="AlphaFoldDB" id="K3YZ94"/>